<dbReference type="STRING" id="211165.GCA_000317285_01815"/>
<protein>
    <recommendedName>
        <fullName evidence="1">Bro-N domain-containing protein</fullName>
    </recommendedName>
</protein>
<comment type="caution">
    <text evidence="2">The sequence shown here is derived from an EMBL/GenBank/DDBJ whole genome shotgun (WGS) entry which is preliminary data.</text>
</comment>
<dbReference type="InterPro" id="IPR003497">
    <property type="entry name" value="BRO_N_domain"/>
</dbReference>
<dbReference type="OrthoDB" id="493944at2"/>
<organism evidence="2 3">
    <name type="scientific">Chlorogloeopsis fritschii PCC 6912</name>
    <dbReference type="NCBI Taxonomy" id="211165"/>
    <lineage>
        <taxon>Bacteria</taxon>
        <taxon>Bacillati</taxon>
        <taxon>Cyanobacteriota</taxon>
        <taxon>Cyanophyceae</taxon>
        <taxon>Nostocales</taxon>
        <taxon>Chlorogloeopsidaceae</taxon>
        <taxon>Chlorogloeopsis</taxon>
    </lineage>
</organism>
<feature type="domain" description="Bro-N" evidence="1">
    <location>
        <begin position="15"/>
        <end position="111"/>
    </location>
</feature>
<reference evidence="2 3" key="1">
    <citation type="journal article" date="2019" name="Genome Biol. Evol.">
        <title>Day and night: Metabolic profiles and evolutionary relationships of six axenic non-marine cyanobacteria.</title>
        <authorList>
            <person name="Will S.E."/>
            <person name="Henke P."/>
            <person name="Boedeker C."/>
            <person name="Huang S."/>
            <person name="Brinkmann H."/>
            <person name="Rohde M."/>
            <person name="Jarek M."/>
            <person name="Friedl T."/>
            <person name="Seufert S."/>
            <person name="Schumacher M."/>
            <person name="Overmann J."/>
            <person name="Neumann-Schaal M."/>
            <person name="Petersen J."/>
        </authorList>
    </citation>
    <scope>NUCLEOTIDE SEQUENCE [LARGE SCALE GENOMIC DNA]</scope>
    <source>
        <strain evidence="2 3">PCC 6912</strain>
    </source>
</reference>
<name>A0A433N1M2_CHLFR</name>
<dbReference type="RefSeq" id="WP_016879466.1">
    <property type="nucleotide sequence ID" value="NZ_AJLN01000060.1"/>
</dbReference>
<evidence type="ECO:0000313" key="2">
    <source>
        <dbReference type="EMBL" id="RUR74908.1"/>
    </source>
</evidence>
<accession>A0A433N1M2</accession>
<dbReference type="EMBL" id="RSCJ01000027">
    <property type="protein sequence ID" value="RUR74908.1"/>
    <property type="molecule type" value="Genomic_DNA"/>
</dbReference>
<keyword evidence="3" id="KW-1185">Reference proteome</keyword>
<sequence>MNILSSSNNSTFESIRRVDDSGLEYWLATELLTLLGYKAWKRIKETVERAKISARISGQDELRHFVDVVQMAQIGGSQAFRQVLKDFKLSRYGCYLVAMNGDPRKPEIAAAQAYFVVKTREAEVVIPQQSETIKELELQLALQREINRGLEIQQRGQELDNSMIALHGVEVVLALRGKQDQLVRVETIATEIVEPQTGSTAKILTADQLKAEIKKRTGQKVPSQKWITDKLRKLGRDDLLLAVTRHYTNEYVKPEALEEAITLLFGTNRQMLLGETPSKGFC</sequence>
<evidence type="ECO:0000259" key="1">
    <source>
        <dbReference type="Pfam" id="PF02498"/>
    </source>
</evidence>
<dbReference type="AlphaFoldDB" id="A0A433N1M2"/>
<gene>
    <name evidence="2" type="ORF">PCC6912_50860</name>
</gene>
<dbReference type="Proteomes" id="UP000268857">
    <property type="component" value="Unassembled WGS sequence"/>
</dbReference>
<dbReference type="Pfam" id="PF02498">
    <property type="entry name" value="Bro-N"/>
    <property type="match status" value="1"/>
</dbReference>
<evidence type="ECO:0000313" key="3">
    <source>
        <dbReference type="Proteomes" id="UP000268857"/>
    </source>
</evidence>
<proteinExistence type="predicted"/>